<feature type="repeat" description="TPR" evidence="1">
    <location>
        <begin position="136"/>
        <end position="169"/>
    </location>
</feature>
<organism evidence="3 4">
    <name type="scientific">Flavobacterium aquicola</name>
    <dbReference type="NCBI Taxonomy" id="1682742"/>
    <lineage>
        <taxon>Bacteria</taxon>
        <taxon>Pseudomonadati</taxon>
        <taxon>Bacteroidota</taxon>
        <taxon>Flavobacteriia</taxon>
        <taxon>Flavobacteriales</taxon>
        <taxon>Flavobacteriaceae</taxon>
        <taxon>Flavobacterium</taxon>
    </lineage>
</organism>
<dbReference type="InterPro" id="IPR011990">
    <property type="entry name" value="TPR-like_helical_dom_sf"/>
</dbReference>
<keyword evidence="2" id="KW-1133">Transmembrane helix</keyword>
<sequence>MKQYKLSPICLIFGVYMNVFSVYSWHTFKKTEGETNMQIIMKKIFFLIILSQLSCKSQTDCPEGINLLPMYGEVKKCEQQIELDNEFILESEKQFKDRKEASEYYVSKGWEYFYKDDNDTSMKRFNQAWLLDKTNPQVYWGFGNLLGRKNEFEKSVKYLQKSIELEPNNVKVYECISTSYGQIFFKTKDIKYLNLTIENLKKAIKIEPKNGRALGQLASSYAYIMQKDSLAKYIKKTDEIDPNFVNPKVREIAKKK</sequence>
<dbReference type="Gene3D" id="1.25.40.10">
    <property type="entry name" value="Tetratricopeptide repeat domain"/>
    <property type="match status" value="1"/>
</dbReference>
<proteinExistence type="predicted"/>
<gene>
    <name evidence="3" type="ORF">C8P67_11051</name>
</gene>
<dbReference type="Pfam" id="PF13181">
    <property type="entry name" value="TPR_8"/>
    <property type="match status" value="1"/>
</dbReference>
<evidence type="ECO:0000313" key="3">
    <source>
        <dbReference type="EMBL" id="REG96230.1"/>
    </source>
</evidence>
<evidence type="ECO:0000256" key="2">
    <source>
        <dbReference type="SAM" id="Phobius"/>
    </source>
</evidence>
<dbReference type="InterPro" id="IPR019734">
    <property type="entry name" value="TPR_rpt"/>
</dbReference>
<keyword evidence="2" id="KW-0812">Transmembrane</keyword>
<feature type="transmembrane region" description="Helical" evidence="2">
    <location>
        <begin position="6"/>
        <end position="25"/>
    </location>
</feature>
<dbReference type="SUPFAM" id="SSF48452">
    <property type="entry name" value="TPR-like"/>
    <property type="match status" value="1"/>
</dbReference>
<name>A0A3E0EF03_9FLAO</name>
<keyword evidence="1" id="KW-0802">TPR repeat</keyword>
<dbReference type="Proteomes" id="UP000257136">
    <property type="component" value="Unassembled WGS sequence"/>
</dbReference>
<keyword evidence="4" id="KW-1185">Reference proteome</keyword>
<dbReference type="SMART" id="SM00028">
    <property type="entry name" value="TPR"/>
    <property type="match status" value="2"/>
</dbReference>
<protein>
    <submittedName>
        <fullName evidence="3">Tetratricopeptide repeat protein</fullName>
    </submittedName>
</protein>
<dbReference type="AlphaFoldDB" id="A0A3E0EF03"/>
<keyword evidence="2" id="KW-0472">Membrane</keyword>
<comment type="caution">
    <text evidence="3">The sequence shown here is derived from an EMBL/GenBank/DDBJ whole genome shotgun (WGS) entry which is preliminary data.</text>
</comment>
<reference evidence="3 4" key="1">
    <citation type="submission" date="2018-08" db="EMBL/GenBank/DDBJ databases">
        <title>Genomic Encyclopedia of Archaeal and Bacterial Type Strains, Phase II (KMG-II): from individual species to whole genera.</title>
        <authorList>
            <person name="Goeker M."/>
        </authorList>
    </citation>
    <scope>NUCLEOTIDE SEQUENCE [LARGE SCALE GENOMIC DNA]</scope>
    <source>
        <strain evidence="3 4">DSM 100880</strain>
    </source>
</reference>
<dbReference type="RefSeq" id="WP_245980477.1">
    <property type="nucleotide sequence ID" value="NZ_QUNI01000010.1"/>
</dbReference>
<dbReference type="PROSITE" id="PS50005">
    <property type="entry name" value="TPR"/>
    <property type="match status" value="1"/>
</dbReference>
<evidence type="ECO:0000256" key="1">
    <source>
        <dbReference type="PROSITE-ProRule" id="PRU00339"/>
    </source>
</evidence>
<accession>A0A3E0EF03</accession>
<dbReference type="EMBL" id="QUNI01000010">
    <property type="protein sequence ID" value="REG96230.1"/>
    <property type="molecule type" value="Genomic_DNA"/>
</dbReference>
<evidence type="ECO:0000313" key="4">
    <source>
        <dbReference type="Proteomes" id="UP000257136"/>
    </source>
</evidence>